<keyword evidence="2" id="KW-0732">Signal</keyword>
<organism evidence="3 4">
    <name type="scientific">Anaeromyxobacter paludicola</name>
    <dbReference type="NCBI Taxonomy" id="2918171"/>
    <lineage>
        <taxon>Bacteria</taxon>
        <taxon>Pseudomonadati</taxon>
        <taxon>Myxococcota</taxon>
        <taxon>Myxococcia</taxon>
        <taxon>Myxococcales</taxon>
        <taxon>Cystobacterineae</taxon>
        <taxon>Anaeromyxobacteraceae</taxon>
        <taxon>Anaeromyxobacter</taxon>
    </lineage>
</organism>
<feature type="compositionally biased region" description="Low complexity" evidence="1">
    <location>
        <begin position="302"/>
        <end position="313"/>
    </location>
</feature>
<evidence type="ECO:0000256" key="1">
    <source>
        <dbReference type="SAM" id="MobiDB-lite"/>
    </source>
</evidence>
<dbReference type="Proteomes" id="UP001162734">
    <property type="component" value="Chromosome"/>
</dbReference>
<gene>
    <name evidence="3" type="ORF">AMPC_05230</name>
</gene>
<dbReference type="EMBL" id="AP025592">
    <property type="protein sequence ID" value="BDG07410.1"/>
    <property type="molecule type" value="Genomic_DNA"/>
</dbReference>
<feature type="compositionally biased region" description="Low complexity" evidence="1">
    <location>
        <begin position="543"/>
        <end position="556"/>
    </location>
</feature>
<evidence type="ECO:0000313" key="3">
    <source>
        <dbReference type="EMBL" id="BDG07410.1"/>
    </source>
</evidence>
<name>A0ABM7X6E5_9BACT</name>
<feature type="compositionally biased region" description="Low complexity" evidence="1">
    <location>
        <begin position="243"/>
        <end position="261"/>
    </location>
</feature>
<evidence type="ECO:0000256" key="2">
    <source>
        <dbReference type="SAM" id="SignalP"/>
    </source>
</evidence>
<feature type="region of interest" description="Disordered" evidence="1">
    <location>
        <begin position="532"/>
        <end position="556"/>
    </location>
</feature>
<feature type="chain" id="PRO_5046219390" evidence="2">
    <location>
        <begin position="21"/>
        <end position="799"/>
    </location>
</feature>
<feature type="compositionally biased region" description="Basic and acidic residues" evidence="1">
    <location>
        <begin position="322"/>
        <end position="342"/>
    </location>
</feature>
<proteinExistence type="predicted"/>
<feature type="region of interest" description="Disordered" evidence="1">
    <location>
        <begin position="234"/>
        <end position="266"/>
    </location>
</feature>
<accession>A0ABM7X6E5</accession>
<keyword evidence="4" id="KW-1185">Reference proteome</keyword>
<evidence type="ECO:0000313" key="4">
    <source>
        <dbReference type="Proteomes" id="UP001162734"/>
    </source>
</evidence>
<feature type="compositionally biased region" description="Basic and acidic residues" evidence="1">
    <location>
        <begin position="350"/>
        <end position="393"/>
    </location>
</feature>
<feature type="region of interest" description="Disordered" evidence="1">
    <location>
        <begin position="302"/>
        <end position="393"/>
    </location>
</feature>
<sequence>MSLRLVAATVLLASASAAWGSPFPARGGTTGLLDVPDAETLPAGQGLVGGELRLDRHPSGPPDIGPMPFSIVGGTGHGFDLGFSLREWGSPGDPHPSPLLFNTALKLHLTDATEGFPALAIDAVAERFNWHASGATHLIASTQETNRVRFAGFAGVAGLGRPGASGISAGLAASLSLNGKTELVAEGLTNPGGSLFGASVRYNLTPITGVSLGLSWLPQESGVRFSLGFGFASPTRSRRSVRQGPAKPAAASAAKGKPQGPVFLDDRPHFRMKLRGPGAADQDPRHLQYGLVVASTTAPVAAQQAAPSRSSVRQVTLSPDEQAGRDLDRRSEQLDARERRLATAEAGLNARDKEQATRVQELARREQKLAEKQKALDARERSVRPGTPSDRERQLVVSEGQFRNAEQDMQAQQQALRAISEAASQREVTARARDATLRAELQRLSSARAQETSSARLLELRRQLVFQRNAALSNVEELLAARYERQDAVERSLRVGSERLDSFEKRLGVHADRLALAEQRLAAASSLAAATVAPGAPKPPAGAPAAGVPAPSATAPLAAGRPKLQLGEPTRLELTQSQAAAAPVPAVDLGEATVLAGTAIYFADASAAMQDLDREALLGIARLARDGVTVLVRARARDEATLPEAARRADEVRAALVANGVQARAVVVQTSVRASTAHVDVVVSALRGGPAVSARQAKAAADLLTADAAGRRRLREALASHQADLDRCAAAADARATRGAIRLVVSADGILSQASADETIGGAKLATCLREAATGWILPPSAAPYRTELPATLVTGASR</sequence>
<protein>
    <submittedName>
        <fullName evidence="3">Uncharacterized protein</fullName>
    </submittedName>
</protein>
<reference evidence="4" key="1">
    <citation type="journal article" date="2022" name="Int. J. Syst. Evol. Microbiol.">
        <title>Anaeromyxobacter oryzae sp. nov., Anaeromyxobacter diazotrophicus sp. nov. and Anaeromyxobacter paludicola sp. nov., isolated from paddy soils.</title>
        <authorList>
            <person name="Itoh H."/>
            <person name="Xu Z."/>
            <person name="Mise K."/>
            <person name="Masuda Y."/>
            <person name="Ushijima N."/>
            <person name="Hayakawa C."/>
            <person name="Shiratori Y."/>
            <person name="Senoo K."/>
        </authorList>
    </citation>
    <scope>NUCLEOTIDE SEQUENCE [LARGE SCALE GENOMIC DNA]</scope>
    <source>
        <strain evidence="4">Red630</strain>
    </source>
</reference>
<feature type="signal peptide" evidence="2">
    <location>
        <begin position="1"/>
        <end position="20"/>
    </location>
</feature>
<dbReference type="RefSeq" id="WP_248344137.1">
    <property type="nucleotide sequence ID" value="NZ_AP025592.1"/>
</dbReference>